<comment type="function">
    <text evidence="13">Receptor for inositol 1,4,5-trisphosphate, a second messenger that mediates the release of intracellular calcium.</text>
</comment>
<evidence type="ECO:0000256" key="2">
    <source>
        <dbReference type="ARBA" id="ARBA00009453"/>
    </source>
</evidence>
<keyword evidence="9 13" id="KW-0472">Membrane</keyword>
<comment type="caution">
    <text evidence="16">The sequence shown here is derived from an EMBL/GenBank/DDBJ whole genome shotgun (WGS) entry which is preliminary data.</text>
</comment>
<proteinExistence type="inferred from homology"/>
<evidence type="ECO:0000256" key="5">
    <source>
        <dbReference type="ARBA" id="ARBA00022737"/>
    </source>
</evidence>
<dbReference type="EMBL" id="CAIIXF020000011">
    <property type="protein sequence ID" value="CAH1800280.1"/>
    <property type="molecule type" value="Genomic_DNA"/>
</dbReference>
<evidence type="ECO:0000256" key="11">
    <source>
        <dbReference type="ARBA" id="ARBA00023286"/>
    </source>
</evidence>
<feature type="region of interest" description="Disordered" evidence="15">
    <location>
        <begin position="78"/>
        <end position="110"/>
    </location>
</feature>
<keyword evidence="5" id="KW-0677">Repeat</keyword>
<dbReference type="InterPro" id="IPR000493">
    <property type="entry name" value="InsP3_rcpt"/>
</dbReference>
<comment type="subcellular location">
    <subcellularLocation>
        <location evidence="1 13">Endoplasmic reticulum membrane</location>
        <topology evidence="1 13">Multi-pass membrane protein</topology>
    </subcellularLocation>
</comment>
<dbReference type="PANTHER" id="PTHR13715:SF99">
    <property type="entry name" value="INOSITOL 1,4,5-TRISPHOSPHATE RECEPTOR-LIKE PROTEIN A"/>
    <property type="match status" value="1"/>
</dbReference>
<feature type="transmembrane region" description="Helical" evidence="13">
    <location>
        <begin position="2389"/>
        <end position="2411"/>
    </location>
</feature>
<dbReference type="Pfam" id="PF02815">
    <property type="entry name" value="MIR"/>
    <property type="match status" value="1"/>
</dbReference>
<name>A0A8J1XIA6_OWEFU</name>
<dbReference type="Proteomes" id="UP000749559">
    <property type="component" value="Unassembled WGS sequence"/>
</dbReference>
<keyword evidence="6 13" id="KW-0256">Endoplasmic reticulum</keyword>
<feature type="region of interest" description="Disordered" evidence="15">
    <location>
        <begin position="1799"/>
        <end position="1841"/>
    </location>
</feature>
<evidence type="ECO:0000256" key="12">
    <source>
        <dbReference type="ARBA" id="ARBA00023303"/>
    </source>
</evidence>
<dbReference type="SMART" id="SM00472">
    <property type="entry name" value="MIR"/>
    <property type="match status" value="2"/>
</dbReference>
<evidence type="ECO:0000313" key="17">
    <source>
        <dbReference type="Proteomes" id="UP000749559"/>
    </source>
</evidence>
<dbReference type="SUPFAM" id="SSF81324">
    <property type="entry name" value="Voltage-gated potassium channels"/>
    <property type="match status" value="1"/>
</dbReference>
<protein>
    <recommendedName>
        <fullName evidence="13">Inositol 1,4,5-trisphosphate receptor</fullName>
    </recommendedName>
</protein>
<dbReference type="InterPro" id="IPR016093">
    <property type="entry name" value="MIR_motif"/>
</dbReference>
<evidence type="ECO:0000256" key="8">
    <source>
        <dbReference type="ARBA" id="ARBA00023065"/>
    </source>
</evidence>
<evidence type="ECO:0000256" key="1">
    <source>
        <dbReference type="ARBA" id="ARBA00004477"/>
    </source>
</evidence>
<dbReference type="SUPFAM" id="SSF82109">
    <property type="entry name" value="MIR domain"/>
    <property type="match status" value="2"/>
</dbReference>
<dbReference type="CDD" id="cd23280">
    <property type="entry name" value="beta-trefoil_MIR_itr-1-like"/>
    <property type="match status" value="1"/>
</dbReference>
<comment type="subunit">
    <text evidence="13">Homotetramer.</text>
</comment>
<dbReference type="InterPro" id="IPR015925">
    <property type="entry name" value="Ryanodine_IP3_receptor"/>
</dbReference>
<dbReference type="PANTHER" id="PTHR13715">
    <property type="entry name" value="RYANODINE RECEPTOR AND IP3 RECEPTOR"/>
    <property type="match status" value="1"/>
</dbReference>
<dbReference type="InterPro" id="IPR000699">
    <property type="entry name" value="RIH_dom"/>
</dbReference>
<feature type="region of interest" description="Disordered" evidence="15">
    <location>
        <begin position="2749"/>
        <end position="2780"/>
    </location>
</feature>
<keyword evidence="13" id="KW-0107">Calcium channel</keyword>
<feature type="transmembrane region" description="Helical" evidence="13">
    <location>
        <begin position="2595"/>
        <end position="2617"/>
    </location>
</feature>
<feature type="transmembrane region" description="Helical" evidence="13">
    <location>
        <begin position="2517"/>
        <end position="2539"/>
    </location>
</feature>
<keyword evidence="11 13" id="KW-1071">Ligand-gated ion channel</keyword>
<dbReference type="GO" id="GO:0070679">
    <property type="term" value="F:inositol 1,4,5 trisphosphate binding"/>
    <property type="evidence" value="ECO:0007669"/>
    <property type="project" value="UniProtKB-UniRule"/>
</dbReference>
<feature type="compositionally biased region" description="Low complexity" evidence="15">
    <location>
        <begin position="1810"/>
        <end position="1821"/>
    </location>
</feature>
<dbReference type="Pfam" id="PF08454">
    <property type="entry name" value="RIH_assoc"/>
    <property type="match status" value="1"/>
</dbReference>
<keyword evidence="8 13" id="KW-0406">Ion transport</keyword>
<dbReference type="PROSITE" id="PS50919">
    <property type="entry name" value="MIR"/>
    <property type="match status" value="1"/>
</dbReference>
<dbReference type="Gene3D" id="1.25.10.30">
    <property type="entry name" value="IP3 receptor type 1 binding core, RIH domain"/>
    <property type="match status" value="1"/>
</dbReference>
<dbReference type="Gene3D" id="2.80.10.50">
    <property type="match status" value="2"/>
</dbReference>
<evidence type="ECO:0000256" key="3">
    <source>
        <dbReference type="ARBA" id="ARBA00022448"/>
    </source>
</evidence>
<feature type="compositionally biased region" description="Basic and acidic residues" evidence="15">
    <location>
        <begin position="2766"/>
        <end position="2780"/>
    </location>
</feature>
<accession>A0A8J1XIA6</accession>
<feature type="transmembrane region" description="Helical" evidence="13">
    <location>
        <begin position="2338"/>
        <end position="2361"/>
    </location>
</feature>
<dbReference type="InterPro" id="IPR013662">
    <property type="entry name" value="RIH_assoc-dom"/>
</dbReference>
<dbReference type="PRINTS" id="PR00779">
    <property type="entry name" value="INSP3RECEPTR"/>
</dbReference>
<dbReference type="InterPro" id="IPR035910">
    <property type="entry name" value="RyR/IP3R_RIH_dom_sf"/>
</dbReference>
<dbReference type="InterPro" id="IPR036300">
    <property type="entry name" value="MIR_dom_sf"/>
</dbReference>
<evidence type="ECO:0000313" key="16">
    <source>
        <dbReference type="EMBL" id="CAH1800280.1"/>
    </source>
</evidence>
<evidence type="ECO:0000256" key="7">
    <source>
        <dbReference type="ARBA" id="ARBA00022989"/>
    </source>
</evidence>
<keyword evidence="4 13" id="KW-0812">Transmembrane</keyword>
<evidence type="ECO:0000256" key="13">
    <source>
        <dbReference type="RuleBase" id="RU368044"/>
    </source>
</evidence>
<organism evidence="16 17">
    <name type="scientific">Owenia fusiformis</name>
    <name type="common">Polychaete worm</name>
    <dbReference type="NCBI Taxonomy" id="6347"/>
    <lineage>
        <taxon>Eukaryota</taxon>
        <taxon>Metazoa</taxon>
        <taxon>Spiralia</taxon>
        <taxon>Lophotrochozoa</taxon>
        <taxon>Annelida</taxon>
        <taxon>Polychaeta</taxon>
        <taxon>Sedentaria</taxon>
        <taxon>Canalipalpata</taxon>
        <taxon>Sabellida</taxon>
        <taxon>Oweniida</taxon>
        <taxon>Oweniidae</taxon>
        <taxon>Owenia</taxon>
    </lineage>
</organism>
<keyword evidence="3 13" id="KW-0813">Transport</keyword>
<dbReference type="OrthoDB" id="300855at2759"/>
<keyword evidence="17" id="KW-1185">Reference proteome</keyword>
<dbReference type="SUPFAM" id="SSF100909">
    <property type="entry name" value="IP3 receptor type 1 binding core, domain 2"/>
    <property type="match status" value="2"/>
</dbReference>
<keyword evidence="14" id="KW-0175">Coiled coil</keyword>
<dbReference type="GO" id="GO:0005220">
    <property type="term" value="F:inositol 1,4,5-trisphosphate-gated calcium channel activity"/>
    <property type="evidence" value="ECO:0007669"/>
    <property type="project" value="UniProtKB-UniRule"/>
</dbReference>
<evidence type="ECO:0000256" key="10">
    <source>
        <dbReference type="ARBA" id="ARBA00023170"/>
    </source>
</evidence>
<keyword evidence="12 13" id="KW-0407">Ion channel</keyword>
<comment type="similarity">
    <text evidence="2 13">Belongs to the InsP3 receptor family.</text>
</comment>
<evidence type="ECO:0000256" key="4">
    <source>
        <dbReference type="ARBA" id="ARBA00022692"/>
    </source>
</evidence>
<dbReference type="Gene3D" id="1.10.287.70">
    <property type="match status" value="1"/>
</dbReference>
<evidence type="ECO:0000256" key="14">
    <source>
        <dbReference type="SAM" id="Coils"/>
    </source>
</evidence>
<feature type="coiled-coil region" evidence="14">
    <location>
        <begin position="1743"/>
        <end position="1770"/>
    </location>
</feature>
<reference evidence="16" key="1">
    <citation type="submission" date="2022-03" db="EMBL/GenBank/DDBJ databases">
        <authorList>
            <person name="Martin C."/>
        </authorList>
    </citation>
    <scope>NUCLEOTIDE SEQUENCE</scope>
</reference>
<keyword evidence="10 13" id="KW-0675">Receptor</keyword>
<dbReference type="Pfam" id="PF00520">
    <property type="entry name" value="Ion_trans"/>
    <property type="match status" value="1"/>
</dbReference>
<dbReference type="GO" id="GO:0051209">
    <property type="term" value="P:release of sequestered calcium ion into cytosol"/>
    <property type="evidence" value="ECO:0007669"/>
    <property type="project" value="UniProtKB-UniRule"/>
</dbReference>
<feature type="region of interest" description="Disordered" evidence="15">
    <location>
        <begin position="2129"/>
        <end position="2149"/>
    </location>
</feature>
<feature type="transmembrane region" description="Helical" evidence="13">
    <location>
        <begin position="2469"/>
        <end position="2496"/>
    </location>
</feature>
<evidence type="ECO:0000256" key="9">
    <source>
        <dbReference type="ARBA" id="ARBA00023136"/>
    </source>
</evidence>
<dbReference type="GO" id="GO:0005789">
    <property type="term" value="C:endoplasmic reticulum membrane"/>
    <property type="evidence" value="ECO:0007669"/>
    <property type="project" value="UniProtKB-SubCell"/>
</dbReference>
<evidence type="ECO:0000256" key="15">
    <source>
        <dbReference type="SAM" id="MobiDB-lite"/>
    </source>
</evidence>
<comment type="domain">
    <text evidence="13">The receptor contains a calcium channel in its C-terminal extremity. Its large N-terminal cytoplasmic region has the ligand-binding site in the N-terminus and modulatory sites in the middle portion immediately upstream of the channel region.</text>
</comment>
<keyword evidence="7 13" id="KW-1133">Transmembrane helix</keyword>
<evidence type="ECO:0000256" key="6">
    <source>
        <dbReference type="ARBA" id="ARBA00022824"/>
    </source>
</evidence>
<dbReference type="InterPro" id="IPR014821">
    <property type="entry name" value="Ins145_P3_rcpt"/>
</dbReference>
<dbReference type="Pfam" id="PF01365">
    <property type="entry name" value="RYDR_ITPR"/>
    <property type="match status" value="1"/>
</dbReference>
<sequence>MAGDSLCVGDVVCLYSEESYGFVFSYQTSTIHSELGVYGRQEREKPDIPDPQVVSFKICVPNRYKLNKKHRKLLEKSEAAPNDLQLKNQSSQAKLAADAENEDNKSEQGRQLGKKLLYGQVIQLRHVFSGKFIHVSTTQTSKTESSNMQVELNPHNLKQAQFRVMPRYKVKAEGDIVQVADQVVLESVKSPGQFLHVSKSQFGVQSVYANEHELNLSVRQSGFSCYRRDKPTSDHENKLKAGVPIRLYHKEVEAYMVAEGLFGEDLMEDVHLRVRALDQNNPKTLFPSSSALTYWEIEFEGGGIDGGVIKWEQQVRIRHMCTRKWLKVNKSAVTLTESHDDPSTVFKLHPVIKEGDEIMYETYCRIEHAVTGTWLHALHDEYGRTQVFDDNDTSMAGLKWTHAPLKKLTLSEEMQYDDAFTIQYVEQDLVEIFNFMAGMVPFIQKLIKDKKEKGVHLNSKTTHEIATALNETKKFMIVNSVPSKQRQKLLRNLRIVELLVKLLQIPYRHSPDQTHLTKIFVEGYDVLYTYLMGDSRKNELYIAKHIEFFQSQISYEGDIGLNAAHMVMELVKDNRKIVDRITHAHIDSFVELLQRNKNFRYLDLLSVLCVCDGVSIPDNQKYIVEIWLTKGQRNCVFYTELGQAIEKDSNVVYVSCDNKRTWIALHDFVHQKKLEIDEEFLFLDHQLDLFGKLCYGRNEFAINVITQELGYLTWQEAFLCLTNKQLPDQLRAKYCHLIISLFVDVGENTSVLDRINLTFVYDDIGLGNSDTIKENKDKEGMTPRSSATTKYFPQLRDWIEVFLEENKDMTASLIGHNMLVEQVLRLVHYLVKYGYYGQTDDIKKLLGPLLSLLDGRNDKPYPVVSGVSENVLSHYRKVGRFRQSPETKAIVDAKHQAMEVLDLFFNFRFNTRLERFVSEFKSIHQMSTSPYTKSSHGSELGSLLYETFQLEESSSVNSCAMRVLNEMFTESSYFKGFALVDILLDLSHYEYDKMVTQSMQLLNRYYSAHDYLFKRAVQAEILITDKSCEVLHKLRAMLPGMRRLATSKMNQEQTNMMSNILDKMIGFCHLENEPEERHPMNQNILYNHEVVADCFNILSQEIDVRLLDQYAGLKNIFKKTFKLMKMLSRGNCVVQHRLFNRLDKLLGVKGAESEMAECLTEVFTGNKSTCLKILAHQVQKIMSIAAANVKSSPEFLDLLNAIVKVEELNLPLKRNQGYVMKYFMQYRSEVAYMIDQGTTERMRILTGGNSKDLSALISLVDLLATCAEDIPSTGKTNGASYTKSGENRFIESICQTIFSVDELLDVINHKDISNNLKRPYLRFLLWVYLNTAGGMIESGSGDMPHDSRVWAYIESLVAELKQLTVYTAKNIETVKQLLKKQPDKCGYGKMEISIPLDNPEKLDQLMSEQGSTDRDLHHGGLHYIFDAVMPFLQVFFRTYYSPNRESNPQEADCVDTLAKSLVDFVDCCGPLLSDTTHVKTMTSCMSSVLSASTLPVKVMEQFQEKYGAGSEQLDIRSDARKAYEEYYQAEEELNVQLNIYSVNFSVIYGGPNDVKTQISFPNDIEYTDIGGNEELPLGQEFQEHIKCFVNDDKTPSQRYQLAGKLVEQLQISASHTQLTERDRLEQQMLDIKSLQLLRASIHNEIVRLPDDWENDITNNKKKLKRIEEAQNALNEHDAILKVLPHLSKPGDDIIREVLAFVACMLFGGNKNVQASMCDYFYGTREERFFAAVKNRMNLSAIATKEKRSLMAQHQAKIDEAMEQAKALRKAMKSGQIAAQEILAANKTLGSTMIGSRMSIGKRKGGLLKPGTSQGRRSGSRLSSRDPRKHLGGTSNMLPDMPSMTKGHIRGHTPMSKQSPRIDRPQSVFATPGLCVTEADESDMIGFVQEDATITNGSSSKLKGRYGRLRASNTSLNSNNANGSQLLVSQLNTLSQPAKDAETPSGIELVPIQKQERTLSKNKVGPMSEVDLKEDDDDDAELQQLASMLVGEMDDLDYKDEGYIELVLRVLAFMCDGQNAEIQNYLREQPDNIKSFNLVAETARFLSLLYSNINANTIGLVTQLFNTLVEFTSGNIYNQAIVFDNKVCDYINFILRSSSFQGCTAGEILELKQAIVTLIKSLTEENTKISKDVPAKSPTQKGDQLQREPFEEMQLPHEKDKKSNAMLKALPFINPLRKDVTESLDTDSIHQVMIDCFKLIQPKDAIQKHGEDMVDFLNDVGFAYYHVLCRMMDLDEKGTIKKDDLIKTNLDEIAWEYYSASTLSIEILKDDQLQKIYFRVKDRNVLREEIKEKFKYEVDRTSPSNKLRDFMDWSKDIMLDIKKQQRISKNPLARFLVQFWWHFNIMAILFSFLIAIVVLVTWKEPVNPDGTSQTNSSVPLYLGPGNEAKITIYVLCGIHNLICLFVYISYFLSNTPTFPTSHDVKSFFSKIFISCMGRPADKRKVHGISNDDDDNRDSNLEIKFFSAKTFYYTLFLVMSVLGTVYHGYFSCFHLIHIVNVNQLLGRVMKAITSNGKSLLWVAVLGLIFFYIYALILFGFWRVIFDPQIGGYCTTMYECLVTVMHKGLIFGIFDEDYMTSPGDQPFQYWAMKAALDISFFILITTIGLNIIFGIIVDTFSELRDNKWKIDNDLMTTCFICSRGSYDFEHQGGGFEHHVKTEHNQWAYLFFFIHLSETRANDYTALEFYVNKLVEKENLDFFPMNRALALQHEGDSAEMKMELMIEQINFLVQRVREDEVFKQRELERKKQLEWEEQHKTVSGPGRRTKSPDQSRRSRPADDD</sequence>
<keyword evidence="13" id="KW-0109">Calcium transport</keyword>
<dbReference type="Pfam" id="PF08709">
    <property type="entry name" value="Ins145_P3_rec"/>
    <property type="match status" value="1"/>
</dbReference>
<gene>
    <name evidence="16" type="ORF">OFUS_LOCUS24192</name>
</gene>
<keyword evidence="13" id="KW-0106">Calcium</keyword>
<dbReference type="InterPro" id="IPR005821">
    <property type="entry name" value="Ion_trans_dom"/>
</dbReference>